<evidence type="ECO:0000313" key="1">
    <source>
        <dbReference type="EMBL" id="GAA2736668.1"/>
    </source>
</evidence>
<accession>A0ABN3UP87</accession>
<dbReference type="SUPFAM" id="SSF52980">
    <property type="entry name" value="Restriction endonuclease-like"/>
    <property type="match status" value="1"/>
</dbReference>
<dbReference type="EMBL" id="BAAARN010000001">
    <property type="protein sequence ID" value="GAA2736668.1"/>
    <property type="molecule type" value="Genomic_DNA"/>
</dbReference>
<proteinExistence type="predicted"/>
<evidence type="ECO:0000313" key="2">
    <source>
        <dbReference type="Proteomes" id="UP001501326"/>
    </source>
</evidence>
<gene>
    <name evidence="1" type="ORF">GCM10009867_21810</name>
</gene>
<protein>
    <recommendedName>
        <fullName evidence="3">Very short patch repair endonuclease</fullName>
    </recommendedName>
</protein>
<dbReference type="Proteomes" id="UP001501326">
    <property type="component" value="Unassembled WGS sequence"/>
</dbReference>
<comment type="caution">
    <text evidence="1">The sequence shown here is derived from an EMBL/GenBank/DDBJ whole genome shotgun (WGS) entry which is preliminary data.</text>
</comment>
<dbReference type="InterPro" id="IPR011335">
    <property type="entry name" value="Restrct_endonuc-II-like"/>
</dbReference>
<keyword evidence="2" id="KW-1185">Reference proteome</keyword>
<sequence>MFVDGCFWHNCPEHGRRTPWTGPNAQLWEEKMRRNAESDLRSTRLAEELGWIVVRVWECQVLRNPNLMAARVLEGPSNC</sequence>
<dbReference type="Gene3D" id="3.40.960.10">
    <property type="entry name" value="VSR Endonuclease"/>
    <property type="match status" value="1"/>
</dbReference>
<evidence type="ECO:0008006" key="3">
    <source>
        <dbReference type="Google" id="ProtNLM"/>
    </source>
</evidence>
<name>A0ABN3UP87_9MICO</name>
<organism evidence="1 2">
    <name type="scientific">Pedococcus aerophilus</name>
    <dbReference type="NCBI Taxonomy" id="436356"/>
    <lineage>
        <taxon>Bacteria</taxon>
        <taxon>Bacillati</taxon>
        <taxon>Actinomycetota</taxon>
        <taxon>Actinomycetes</taxon>
        <taxon>Micrococcales</taxon>
        <taxon>Intrasporangiaceae</taxon>
        <taxon>Pedococcus</taxon>
    </lineage>
</organism>
<reference evidence="1 2" key="1">
    <citation type="journal article" date="2019" name="Int. J. Syst. Evol. Microbiol.">
        <title>The Global Catalogue of Microorganisms (GCM) 10K type strain sequencing project: providing services to taxonomists for standard genome sequencing and annotation.</title>
        <authorList>
            <consortium name="The Broad Institute Genomics Platform"/>
            <consortium name="The Broad Institute Genome Sequencing Center for Infectious Disease"/>
            <person name="Wu L."/>
            <person name="Ma J."/>
        </authorList>
    </citation>
    <scope>NUCLEOTIDE SEQUENCE [LARGE SCALE GENOMIC DNA]</scope>
    <source>
        <strain evidence="1 2">JCM 16378</strain>
    </source>
</reference>